<comment type="caution">
    <text evidence="1">The sequence shown here is derived from an EMBL/GenBank/DDBJ whole genome shotgun (WGS) entry which is preliminary data.</text>
</comment>
<proteinExistence type="predicted"/>
<dbReference type="OrthoDB" id="120976at2759"/>
<accession>A0A1Z5KTB8</accession>
<dbReference type="Proteomes" id="UP000198406">
    <property type="component" value="Unassembled WGS sequence"/>
</dbReference>
<dbReference type="AlphaFoldDB" id="A0A1Z5KTB8"/>
<dbReference type="SUPFAM" id="SSF52047">
    <property type="entry name" value="RNI-like"/>
    <property type="match status" value="1"/>
</dbReference>
<dbReference type="EMBL" id="BDSP01000285">
    <property type="protein sequence ID" value="GAX29168.1"/>
    <property type="molecule type" value="Genomic_DNA"/>
</dbReference>
<evidence type="ECO:0000313" key="2">
    <source>
        <dbReference type="Proteomes" id="UP000198406"/>
    </source>
</evidence>
<organism evidence="1 2">
    <name type="scientific">Fistulifera solaris</name>
    <name type="common">Oleaginous diatom</name>
    <dbReference type="NCBI Taxonomy" id="1519565"/>
    <lineage>
        <taxon>Eukaryota</taxon>
        <taxon>Sar</taxon>
        <taxon>Stramenopiles</taxon>
        <taxon>Ochrophyta</taxon>
        <taxon>Bacillariophyta</taxon>
        <taxon>Bacillariophyceae</taxon>
        <taxon>Bacillariophycidae</taxon>
        <taxon>Naviculales</taxon>
        <taxon>Naviculaceae</taxon>
        <taxon>Fistulifera</taxon>
    </lineage>
</organism>
<evidence type="ECO:0000313" key="1">
    <source>
        <dbReference type="EMBL" id="GAX29168.1"/>
    </source>
</evidence>
<protein>
    <submittedName>
        <fullName evidence="1">Uncharacterized protein</fullName>
    </submittedName>
</protein>
<keyword evidence="2" id="KW-1185">Reference proteome</keyword>
<dbReference type="InParanoid" id="A0A1Z5KTB8"/>
<sequence>MNNQARRQPLLQLMRRDRLSSRQEALHPKRSFPMYKLLREPTSLDEFDWKKLRRIAIWRENGTVIIICQNWVDSFWERHLCLVLENVCEKNFHCTIYGETDAAIAETFAFFGSLQHASEKQTEIACYSKKKNELEFDFTNSLQPTQLAQVLDSNPTRRVCINAKLSPEQAVILASRPYPLDLRLMGHGVAFLDDGKAFVDALENRVSTFGSLDLFQSRNRMCLSSANLRRLSNLEKLKIVSYNRECALTPLSAKVNVLNYRLFSCHIEPEDFISCEIRARDLTLHLWQFSDEHIATLTAFLNQVTTCGHIERLCLSIESTEPFDFDDVAPVARALIRVIYANPNLQCLDLSKTESRFYWGPHFQGVFEAIEGHPSLRTLVVQSFATKFDSLEGYLDKAEGEFVQRYYFNRSTLQHLLSRNRNVVVQDKSGKKCTDGSTIDELYALNKFYNGSAGLVAEATVVRPPLVATTLAEGASKSFQRTALLLANHTDTLCEFIHTLNLDCTFSPTSLSRESSQCNRIRKRKKSGDAAIFARKTTRNEN</sequence>
<gene>
    <name evidence="1" type="ORF">FisN_7Hu230</name>
</gene>
<reference evidence="1 2" key="1">
    <citation type="journal article" date="2015" name="Plant Cell">
        <title>Oil accumulation by the oleaginous diatom Fistulifera solaris as revealed by the genome and transcriptome.</title>
        <authorList>
            <person name="Tanaka T."/>
            <person name="Maeda Y."/>
            <person name="Veluchamy A."/>
            <person name="Tanaka M."/>
            <person name="Abida H."/>
            <person name="Marechal E."/>
            <person name="Bowler C."/>
            <person name="Muto M."/>
            <person name="Sunaga Y."/>
            <person name="Tanaka M."/>
            <person name="Yoshino T."/>
            <person name="Taniguchi T."/>
            <person name="Fukuda Y."/>
            <person name="Nemoto M."/>
            <person name="Matsumoto M."/>
            <person name="Wong P.S."/>
            <person name="Aburatani S."/>
            <person name="Fujibuchi W."/>
        </authorList>
    </citation>
    <scope>NUCLEOTIDE SEQUENCE [LARGE SCALE GENOMIC DNA]</scope>
    <source>
        <strain evidence="1 2">JPCC DA0580</strain>
    </source>
</reference>
<name>A0A1Z5KTB8_FISSO</name>